<reference evidence="1 2" key="1">
    <citation type="submission" date="2014-02" db="EMBL/GenBank/DDBJ databases">
        <authorList>
            <person name="Sears C."/>
            <person name="Carroll K."/>
            <person name="Sack B.R."/>
            <person name="Qadri F."/>
            <person name="Myers L.L."/>
            <person name="Chung G.-T."/>
            <person name="Escheverria P."/>
            <person name="Fraser C.M."/>
            <person name="Sadzewicz L."/>
            <person name="Shefchek K.A."/>
            <person name="Tallon L."/>
            <person name="Das S.P."/>
            <person name="Daugherty S."/>
            <person name="Mongodin E.F."/>
        </authorList>
    </citation>
    <scope>NUCLEOTIDE SEQUENCE [LARGE SCALE GENOMIC DNA]</scope>
    <source>
        <strain evidence="2">3998T(B)3</strain>
    </source>
</reference>
<accession>A0A015XGK0</accession>
<dbReference type="Proteomes" id="UP000020773">
    <property type="component" value="Unassembled WGS sequence"/>
</dbReference>
<gene>
    <name evidence="1" type="ORF">M125_1570</name>
</gene>
<evidence type="ECO:0000313" key="1">
    <source>
        <dbReference type="EMBL" id="EXY91735.1"/>
    </source>
</evidence>
<name>A0A015XGK0_BACFG</name>
<comment type="caution">
    <text evidence="1">The sequence shown here is derived from an EMBL/GenBank/DDBJ whole genome shotgun (WGS) entry which is preliminary data.</text>
</comment>
<sequence>MTKDENLLKTGIFKKHALFSVIYKLSFMIIGYRKSIRTGFEYYPIR</sequence>
<organism evidence="1 2">
    <name type="scientific">Bacteroides fragilis str. 3998T(B)3</name>
    <dbReference type="NCBI Taxonomy" id="1339316"/>
    <lineage>
        <taxon>Bacteria</taxon>
        <taxon>Pseudomonadati</taxon>
        <taxon>Bacteroidota</taxon>
        <taxon>Bacteroidia</taxon>
        <taxon>Bacteroidales</taxon>
        <taxon>Bacteroidaceae</taxon>
        <taxon>Bacteroides</taxon>
    </lineage>
</organism>
<dbReference type="PATRIC" id="fig|1339316.3.peg.1527"/>
<evidence type="ECO:0000313" key="2">
    <source>
        <dbReference type="Proteomes" id="UP000020773"/>
    </source>
</evidence>
<protein>
    <submittedName>
        <fullName evidence="1">Uncharacterized protein</fullName>
    </submittedName>
</protein>
<dbReference type="AlphaFoldDB" id="A0A015XGK0"/>
<dbReference type="EMBL" id="JGDB01000030">
    <property type="protein sequence ID" value="EXY91735.1"/>
    <property type="molecule type" value="Genomic_DNA"/>
</dbReference>
<proteinExistence type="predicted"/>